<feature type="transmembrane region" description="Helical" evidence="1">
    <location>
        <begin position="38"/>
        <end position="58"/>
    </location>
</feature>
<dbReference type="Proteomes" id="UP000515312">
    <property type="component" value="Chromosome"/>
</dbReference>
<feature type="transmembrane region" description="Helical" evidence="1">
    <location>
        <begin position="95"/>
        <end position="115"/>
    </location>
</feature>
<name>A0A7G8BPD2_9BACT</name>
<dbReference type="RefSeq" id="WP_186746550.1">
    <property type="nucleotide sequence ID" value="NZ_CP060394.1"/>
</dbReference>
<proteinExistence type="predicted"/>
<evidence type="ECO:0000256" key="1">
    <source>
        <dbReference type="SAM" id="Phobius"/>
    </source>
</evidence>
<dbReference type="PANTHER" id="PTHR34989">
    <property type="entry name" value="PROTEIN HDED"/>
    <property type="match status" value="1"/>
</dbReference>
<keyword evidence="1" id="KW-1133">Transmembrane helix</keyword>
<evidence type="ECO:0000313" key="3">
    <source>
        <dbReference type="Proteomes" id="UP000515312"/>
    </source>
</evidence>
<dbReference type="EMBL" id="CP060394">
    <property type="protein sequence ID" value="QNI34402.1"/>
    <property type="molecule type" value="Genomic_DNA"/>
</dbReference>
<accession>A0A7G8BPD2</accession>
<feature type="transmembrane region" description="Helical" evidence="1">
    <location>
        <begin position="70"/>
        <end position="89"/>
    </location>
</feature>
<keyword evidence="1" id="KW-0812">Transmembrane</keyword>
<keyword evidence="3" id="KW-1185">Reference proteome</keyword>
<organism evidence="2 3">
    <name type="scientific">Alloacidobacterium dinghuense</name>
    <dbReference type="NCBI Taxonomy" id="2763107"/>
    <lineage>
        <taxon>Bacteria</taxon>
        <taxon>Pseudomonadati</taxon>
        <taxon>Acidobacteriota</taxon>
        <taxon>Terriglobia</taxon>
        <taxon>Terriglobales</taxon>
        <taxon>Acidobacteriaceae</taxon>
        <taxon>Alloacidobacterium</taxon>
    </lineage>
</organism>
<dbReference type="PANTHER" id="PTHR34989:SF1">
    <property type="entry name" value="PROTEIN HDED"/>
    <property type="match status" value="1"/>
</dbReference>
<dbReference type="Pfam" id="PF03729">
    <property type="entry name" value="DUF308"/>
    <property type="match status" value="2"/>
</dbReference>
<evidence type="ECO:0000313" key="2">
    <source>
        <dbReference type="EMBL" id="QNI34402.1"/>
    </source>
</evidence>
<dbReference type="InterPro" id="IPR052712">
    <property type="entry name" value="Acid_resist_chaperone_HdeD"/>
</dbReference>
<sequence>MATDALSTTLKRGTGLAIAWAVILIICGFISLCLPSLAGISMAYVLATLILVAGVIHLTTAPVSGGFGGYLWRTLVGIVYIIGGIWLLMHPVIGLISFTFVLGIIFLIEGFFAIIHFFSMRKTAGSGWLLFDGVVTLLLALLILDRWPSSAAWAIATIVGVNLLISGITRLMALLAVRRFLNAAA</sequence>
<feature type="transmembrane region" description="Helical" evidence="1">
    <location>
        <begin position="127"/>
        <end position="144"/>
    </location>
</feature>
<dbReference type="GO" id="GO:0005886">
    <property type="term" value="C:plasma membrane"/>
    <property type="evidence" value="ECO:0007669"/>
    <property type="project" value="TreeGrafter"/>
</dbReference>
<protein>
    <submittedName>
        <fullName evidence="2">DUF308 domain-containing protein</fullName>
    </submittedName>
</protein>
<feature type="transmembrane region" description="Helical" evidence="1">
    <location>
        <begin position="150"/>
        <end position="177"/>
    </location>
</feature>
<keyword evidence="1" id="KW-0472">Membrane</keyword>
<dbReference type="InterPro" id="IPR005325">
    <property type="entry name" value="DUF308_memb"/>
</dbReference>
<reference evidence="2 3" key="1">
    <citation type="submission" date="2020-08" db="EMBL/GenBank/DDBJ databases">
        <title>Edaphobacter telluris sp. nov. and Acidobacterium dinghuensis sp. nov., two acidobacteria isolated from forest soil.</title>
        <authorList>
            <person name="Fu J."/>
            <person name="Qiu L."/>
        </authorList>
    </citation>
    <scope>NUCLEOTIDE SEQUENCE [LARGE SCALE GENOMIC DNA]</scope>
    <source>
        <strain evidence="2">4Y35</strain>
    </source>
</reference>
<gene>
    <name evidence="2" type="ORF">H7849_11205</name>
</gene>
<dbReference type="AlphaFoldDB" id="A0A7G8BPD2"/>
<feature type="transmembrane region" description="Helical" evidence="1">
    <location>
        <begin position="12"/>
        <end position="32"/>
    </location>
</feature>
<dbReference type="KEGG" id="adin:H7849_11205"/>